<name>A0ABT7JBX8_9DEIO</name>
<evidence type="ECO:0000256" key="1">
    <source>
        <dbReference type="SAM" id="Phobius"/>
    </source>
</evidence>
<accession>A0ABT7JBX8</accession>
<dbReference type="Proteomes" id="UP001302059">
    <property type="component" value="Unassembled WGS sequence"/>
</dbReference>
<evidence type="ECO:0000313" key="2">
    <source>
        <dbReference type="EMBL" id="MDL2342547.1"/>
    </source>
</evidence>
<keyword evidence="1" id="KW-0472">Membrane</keyword>
<feature type="transmembrane region" description="Helical" evidence="1">
    <location>
        <begin position="97"/>
        <end position="114"/>
    </location>
</feature>
<feature type="transmembrane region" description="Helical" evidence="1">
    <location>
        <begin position="20"/>
        <end position="42"/>
    </location>
</feature>
<feature type="transmembrane region" description="Helical" evidence="1">
    <location>
        <begin position="48"/>
        <end position="66"/>
    </location>
</feature>
<proteinExistence type="predicted"/>
<keyword evidence="1" id="KW-1133">Transmembrane helix</keyword>
<keyword evidence="1" id="KW-0812">Transmembrane</keyword>
<gene>
    <name evidence="2" type="ORF">QOL99_00090</name>
</gene>
<dbReference type="RefSeq" id="WP_285520587.1">
    <property type="nucleotide sequence ID" value="NZ_JASNGB010000001.1"/>
</dbReference>
<organism evidence="2 3">
    <name type="scientific">Deinococcus rhizophilus</name>
    <dbReference type="NCBI Taxonomy" id="3049544"/>
    <lineage>
        <taxon>Bacteria</taxon>
        <taxon>Thermotogati</taxon>
        <taxon>Deinococcota</taxon>
        <taxon>Deinococci</taxon>
        <taxon>Deinococcales</taxon>
        <taxon>Deinococcaceae</taxon>
        <taxon>Deinococcus</taxon>
    </lineage>
</organism>
<comment type="caution">
    <text evidence="2">The sequence shown here is derived from an EMBL/GenBank/DDBJ whole genome shotgun (WGS) entry which is preliminary data.</text>
</comment>
<evidence type="ECO:0000313" key="3">
    <source>
        <dbReference type="Proteomes" id="UP001302059"/>
    </source>
</evidence>
<sequence length="131" mass="14586">MGPLMERRYRTQVQTGQIMVGLALHLTAPVAKPTLWVLEIWGGFQLPGWVWPAIFLAVGLGLLLARRPRVAQFGMMTASLLYVTIGAASYLTLGWNAFTLVCLFAAVHCVWTAIDLRARADYLREVERGRA</sequence>
<dbReference type="EMBL" id="JASNGB010000001">
    <property type="protein sequence ID" value="MDL2342547.1"/>
    <property type="molecule type" value="Genomic_DNA"/>
</dbReference>
<reference evidence="2 3" key="1">
    <citation type="submission" date="2023-05" db="EMBL/GenBank/DDBJ databases">
        <authorList>
            <person name="Gao F."/>
        </authorList>
    </citation>
    <scope>NUCLEOTIDE SEQUENCE [LARGE SCALE GENOMIC DNA]</scope>
    <source>
        <strain evidence="2 3">MIMF12</strain>
    </source>
</reference>
<feature type="transmembrane region" description="Helical" evidence="1">
    <location>
        <begin position="73"/>
        <end position="91"/>
    </location>
</feature>
<keyword evidence="3" id="KW-1185">Reference proteome</keyword>
<protein>
    <submittedName>
        <fullName evidence="2">Uncharacterized protein</fullName>
    </submittedName>
</protein>